<dbReference type="InterPro" id="IPR003593">
    <property type="entry name" value="AAA+_ATPase"/>
</dbReference>
<dbReference type="GO" id="GO:0005524">
    <property type="term" value="F:ATP binding"/>
    <property type="evidence" value="ECO:0007669"/>
    <property type="project" value="UniProtKB-KW"/>
</dbReference>
<dbReference type="SUPFAM" id="SSF52540">
    <property type="entry name" value="P-loop containing nucleoside triphosphate hydrolases"/>
    <property type="match status" value="1"/>
</dbReference>
<dbReference type="PROSITE" id="PS00211">
    <property type="entry name" value="ABC_TRANSPORTER_1"/>
    <property type="match status" value="1"/>
</dbReference>
<evidence type="ECO:0000256" key="2">
    <source>
        <dbReference type="ARBA" id="ARBA00022448"/>
    </source>
</evidence>
<evidence type="ECO:0000313" key="7">
    <source>
        <dbReference type="Proteomes" id="UP000008458"/>
    </source>
</evidence>
<dbReference type="EMBL" id="CP002535">
    <property type="protein sequence ID" value="AEE92998.1"/>
    <property type="molecule type" value="Genomic_DNA"/>
</dbReference>
<evidence type="ECO:0000256" key="4">
    <source>
        <dbReference type="ARBA" id="ARBA00022840"/>
    </source>
</evidence>
<dbReference type="Pfam" id="PF00005">
    <property type="entry name" value="ABC_tran"/>
    <property type="match status" value="1"/>
</dbReference>
<reference key="2">
    <citation type="journal article" date="2011" name="Extremophiles">
        <title>Genomic analyses of Acidianus hospitalis W1 a host for studying crenarchaeal virus and plasmid life cycles.</title>
        <authorList>
            <person name="You X.Y."/>
            <person name="Liu C."/>
            <person name="Wang S.Y."/>
            <person name="Jiang C.Y."/>
            <person name="Shah S.A."/>
            <person name="Prangishvili D."/>
            <person name="Liu S.J."/>
            <person name="Garrett R.A."/>
        </authorList>
    </citation>
    <scope>NUCLEOTIDE SEQUENCE</scope>
    <source>
        <strain>W1</strain>
    </source>
</reference>
<keyword evidence="2" id="KW-0813">Transport</keyword>
<dbReference type="InterPro" id="IPR017871">
    <property type="entry name" value="ABC_transporter-like_CS"/>
</dbReference>
<protein>
    <submittedName>
        <fullName evidence="6">ABC transporter related protein</fullName>
    </submittedName>
</protein>
<accession>F4B434</accession>
<keyword evidence="7" id="KW-1185">Reference proteome</keyword>
<dbReference type="KEGG" id="aho:Ahos_0105"/>
<evidence type="ECO:0000313" key="6">
    <source>
        <dbReference type="EMBL" id="AEE92998.1"/>
    </source>
</evidence>
<evidence type="ECO:0000256" key="3">
    <source>
        <dbReference type="ARBA" id="ARBA00022741"/>
    </source>
</evidence>
<dbReference type="Proteomes" id="UP000008458">
    <property type="component" value="Chromosome"/>
</dbReference>
<sequence length="305" mass="34337">MLFYMIIAEGIRKKYGNKSALNGVSLKAEKGKITAILGPNGAGKTTLIRIILGLIFPDDGEVRILDEDPFKDKSIFKKIGYIQELPNLPPFLTGREVLEFSAKIKGVDKSEIPKLLEMVGMTENADKKIAKYSKGMIQRIAIAEAMLGNPEVLIMDEPNMGTDPVLITNFRNMVKNIAKDGRTVLMTSHEMEDVKKIADKVYFIFKGSVYFEGTVEDLIKRFLGIRVIVETEDIENLKAEANKINFIKGVEEEGKNKVILTLTEDKREELIKRLVLAGVRVRSFYLDNELEEAYLNIVKEAMSND</sequence>
<dbReference type="InterPro" id="IPR003439">
    <property type="entry name" value="ABC_transporter-like_ATP-bd"/>
</dbReference>
<reference evidence="6 7" key="1">
    <citation type="journal article" date="2011" name="Extremophiles">
        <title>Genomic analysis of Acidianus hospitalis W1 a host for studying crenarchaeal virus and plasmid life cycles.</title>
        <authorList>
            <person name="You X.Y."/>
            <person name="Liu C."/>
            <person name="Wang S.Y."/>
            <person name="Jiang C.Y."/>
            <person name="Shah S.A."/>
            <person name="Prangishvili D."/>
            <person name="She Q."/>
            <person name="Liu S.J."/>
            <person name="Garrett R.A."/>
        </authorList>
    </citation>
    <scope>NUCLEOTIDE SEQUENCE [LARGE SCALE GENOMIC DNA]</scope>
    <source>
        <strain evidence="6 7">W1</strain>
    </source>
</reference>
<organism evidence="6 7">
    <name type="scientific">Acidianus hospitalis (strain W1)</name>
    <dbReference type="NCBI Taxonomy" id="933801"/>
    <lineage>
        <taxon>Archaea</taxon>
        <taxon>Thermoproteota</taxon>
        <taxon>Thermoprotei</taxon>
        <taxon>Sulfolobales</taxon>
        <taxon>Sulfolobaceae</taxon>
        <taxon>Acidianus</taxon>
    </lineage>
</organism>
<name>F4B434_ACIHW</name>
<dbReference type="InterPro" id="IPR027417">
    <property type="entry name" value="P-loop_NTPase"/>
</dbReference>
<keyword evidence="3" id="KW-0547">Nucleotide-binding</keyword>
<dbReference type="SMART" id="SM00382">
    <property type="entry name" value="AAA"/>
    <property type="match status" value="1"/>
</dbReference>
<gene>
    <name evidence="6" type="ordered locus">Ahos_0105</name>
</gene>
<proteinExistence type="inferred from homology"/>
<dbReference type="PROSITE" id="PS50893">
    <property type="entry name" value="ABC_TRANSPORTER_2"/>
    <property type="match status" value="1"/>
</dbReference>
<dbReference type="AlphaFoldDB" id="F4B434"/>
<keyword evidence="4" id="KW-0067">ATP-binding</keyword>
<feature type="domain" description="ABC transporter" evidence="5">
    <location>
        <begin position="6"/>
        <end position="231"/>
    </location>
</feature>
<comment type="similarity">
    <text evidence="1">Belongs to the ABC transporter superfamily.</text>
</comment>
<dbReference type="HOGENOM" id="CLU_000604_1_2_2"/>
<dbReference type="GO" id="GO:0016887">
    <property type="term" value="F:ATP hydrolysis activity"/>
    <property type="evidence" value="ECO:0007669"/>
    <property type="project" value="InterPro"/>
</dbReference>
<dbReference type="PANTHER" id="PTHR43335">
    <property type="entry name" value="ABC TRANSPORTER, ATP-BINDING PROTEIN"/>
    <property type="match status" value="1"/>
</dbReference>
<dbReference type="eggNOG" id="arCOG00194">
    <property type="taxonomic scope" value="Archaea"/>
</dbReference>
<dbReference type="STRING" id="933801.Ahos_0105"/>
<evidence type="ECO:0000259" key="5">
    <source>
        <dbReference type="PROSITE" id="PS50893"/>
    </source>
</evidence>
<dbReference type="PANTHER" id="PTHR43335:SF4">
    <property type="entry name" value="ABC TRANSPORTER, ATP-BINDING PROTEIN"/>
    <property type="match status" value="1"/>
</dbReference>
<evidence type="ECO:0000256" key="1">
    <source>
        <dbReference type="ARBA" id="ARBA00005417"/>
    </source>
</evidence>
<dbReference type="Gene3D" id="3.40.50.300">
    <property type="entry name" value="P-loop containing nucleotide triphosphate hydrolases"/>
    <property type="match status" value="1"/>
</dbReference>